<gene>
    <name evidence="1" type="ORF">HPB47_009035</name>
</gene>
<evidence type="ECO:0000313" key="1">
    <source>
        <dbReference type="EMBL" id="KAG0413823.1"/>
    </source>
</evidence>
<reference evidence="1 2" key="1">
    <citation type="journal article" date="2020" name="Cell">
        <title>Large-Scale Comparative Analyses of Tick Genomes Elucidate Their Genetic Diversity and Vector Capacities.</title>
        <authorList>
            <consortium name="Tick Genome and Microbiome Consortium (TIGMIC)"/>
            <person name="Jia N."/>
            <person name="Wang J."/>
            <person name="Shi W."/>
            <person name="Du L."/>
            <person name="Sun Y."/>
            <person name="Zhan W."/>
            <person name="Jiang J.F."/>
            <person name="Wang Q."/>
            <person name="Zhang B."/>
            <person name="Ji P."/>
            <person name="Bell-Sakyi L."/>
            <person name="Cui X.M."/>
            <person name="Yuan T.T."/>
            <person name="Jiang B.G."/>
            <person name="Yang W.F."/>
            <person name="Lam T.T."/>
            <person name="Chang Q.C."/>
            <person name="Ding S.J."/>
            <person name="Wang X.J."/>
            <person name="Zhu J.G."/>
            <person name="Ruan X.D."/>
            <person name="Zhao L."/>
            <person name="Wei J.T."/>
            <person name="Ye R.Z."/>
            <person name="Que T.C."/>
            <person name="Du C.H."/>
            <person name="Zhou Y.H."/>
            <person name="Cheng J.X."/>
            <person name="Dai P.F."/>
            <person name="Guo W.B."/>
            <person name="Han X.H."/>
            <person name="Huang E.J."/>
            <person name="Li L.F."/>
            <person name="Wei W."/>
            <person name="Gao Y.C."/>
            <person name="Liu J.Z."/>
            <person name="Shao H.Z."/>
            <person name="Wang X."/>
            <person name="Wang C.C."/>
            <person name="Yang T.C."/>
            <person name="Huo Q.B."/>
            <person name="Li W."/>
            <person name="Chen H.Y."/>
            <person name="Chen S.E."/>
            <person name="Zhou L.G."/>
            <person name="Ni X.B."/>
            <person name="Tian J.H."/>
            <person name="Sheng Y."/>
            <person name="Liu T."/>
            <person name="Pan Y.S."/>
            <person name="Xia L.Y."/>
            <person name="Li J."/>
            <person name="Zhao F."/>
            <person name="Cao W.C."/>
        </authorList>
    </citation>
    <scope>NUCLEOTIDE SEQUENCE [LARGE SCALE GENOMIC DNA]</scope>
    <source>
        <strain evidence="1">Iper-2018</strain>
    </source>
</reference>
<sequence length="351" mass="39523">FVSLKRSRPEATTWACLGGSPVDSARFQTLIRDRRTRVAFVRNSAEWLNRNAFQGLLLYWKYPAPEHRVNFTVLVADLRNAYGREKLHSIYENLDVVLLDGHRSVDPSRFPITTCACPVRTLLRAWHQGQYGILRVLDDLTMETDDFRKTVLSVSFAGVSFTLRHKNLHRVGAAAVGPGIPGLHSNESGRLSYVEVQERLRGDGWKRSYHRYGRCAFARKDKQWVSYEDEESLAEKSGVAAVGSGLVVWDAHMDDFAGQLGKPCPLLRKAWRPYGSLSLVHTCEMRTRPRLDSLAEKRSGGSHLLPPADFPNRRADESSRTSPLPARVSSPSSPARQRGSGVSKRHFPRAF</sequence>
<feature type="non-terminal residue" evidence="1">
    <location>
        <position position="1"/>
    </location>
</feature>
<accession>A0AC60P375</accession>
<name>A0AC60P375_IXOPE</name>
<dbReference type="EMBL" id="JABSTQ010011232">
    <property type="protein sequence ID" value="KAG0413823.1"/>
    <property type="molecule type" value="Genomic_DNA"/>
</dbReference>
<proteinExistence type="predicted"/>
<organism evidence="1 2">
    <name type="scientific">Ixodes persulcatus</name>
    <name type="common">Taiga tick</name>
    <dbReference type="NCBI Taxonomy" id="34615"/>
    <lineage>
        <taxon>Eukaryota</taxon>
        <taxon>Metazoa</taxon>
        <taxon>Ecdysozoa</taxon>
        <taxon>Arthropoda</taxon>
        <taxon>Chelicerata</taxon>
        <taxon>Arachnida</taxon>
        <taxon>Acari</taxon>
        <taxon>Parasitiformes</taxon>
        <taxon>Ixodida</taxon>
        <taxon>Ixodoidea</taxon>
        <taxon>Ixodidae</taxon>
        <taxon>Ixodinae</taxon>
        <taxon>Ixodes</taxon>
    </lineage>
</organism>
<dbReference type="Proteomes" id="UP000805193">
    <property type="component" value="Unassembled WGS sequence"/>
</dbReference>
<keyword evidence="2" id="KW-1185">Reference proteome</keyword>
<protein>
    <submittedName>
        <fullName evidence="1">Uncharacterized protein</fullName>
    </submittedName>
</protein>
<comment type="caution">
    <text evidence="1">The sequence shown here is derived from an EMBL/GenBank/DDBJ whole genome shotgun (WGS) entry which is preliminary data.</text>
</comment>
<evidence type="ECO:0000313" key="2">
    <source>
        <dbReference type="Proteomes" id="UP000805193"/>
    </source>
</evidence>